<accession>A0A5C5WM96</accession>
<keyword evidence="2" id="KW-1185">Reference proteome</keyword>
<dbReference type="EMBL" id="SIHI01000011">
    <property type="protein sequence ID" value="TWT51740.1"/>
    <property type="molecule type" value="Genomic_DNA"/>
</dbReference>
<organism evidence="1 2">
    <name type="scientific">Thalassoglobus neptunius</name>
    <dbReference type="NCBI Taxonomy" id="1938619"/>
    <lineage>
        <taxon>Bacteria</taxon>
        <taxon>Pseudomonadati</taxon>
        <taxon>Planctomycetota</taxon>
        <taxon>Planctomycetia</taxon>
        <taxon>Planctomycetales</taxon>
        <taxon>Planctomycetaceae</taxon>
        <taxon>Thalassoglobus</taxon>
    </lineage>
</organism>
<name>A0A5C5WM96_9PLAN</name>
<reference evidence="1 2" key="1">
    <citation type="submission" date="2019-02" db="EMBL/GenBank/DDBJ databases">
        <title>Deep-cultivation of Planctomycetes and their phenomic and genomic characterization uncovers novel biology.</title>
        <authorList>
            <person name="Wiegand S."/>
            <person name="Jogler M."/>
            <person name="Boedeker C."/>
            <person name="Pinto D."/>
            <person name="Vollmers J."/>
            <person name="Rivas-Marin E."/>
            <person name="Kohn T."/>
            <person name="Peeters S.H."/>
            <person name="Heuer A."/>
            <person name="Rast P."/>
            <person name="Oberbeckmann S."/>
            <person name="Bunk B."/>
            <person name="Jeske O."/>
            <person name="Meyerdierks A."/>
            <person name="Storesund J.E."/>
            <person name="Kallscheuer N."/>
            <person name="Luecker S."/>
            <person name="Lage O.M."/>
            <person name="Pohl T."/>
            <person name="Merkel B.J."/>
            <person name="Hornburger P."/>
            <person name="Mueller R.-W."/>
            <person name="Bruemmer F."/>
            <person name="Labrenz M."/>
            <person name="Spormann A.M."/>
            <person name="Op Den Camp H."/>
            <person name="Overmann J."/>
            <person name="Amann R."/>
            <person name="Jetten M.S.M."/>
            <person name="Mascher T."/>
            <person name="Medema M.H."/>
            <person name="Devos D.P."/>
            <person name="Kaster A.-K."/>
            <person name="Ovreas L."/>
            <person name="Rohde M."/>
            <person name="Galperin M.Y."/>
            <person name="Jogler C."/>
        </authorList>
    </citation>
    <scope>NUCLEOTIDE SEQUENCE [LARGE SCALE GENOMIC DNA]</scope>
    <source>
        <strain evidence="1 2">KOR42</strain>
    </source>
</reference>
<protein>
    <submittedName>
        <fullName evidence="1">Uncharacterized protein</fullName>
    </submittedName>
</protein>
<proteinExistence type="predicted"/>
<dbReference type="AlphaFoldDB" id="A0A5C5WM96"/>
<evidence type="ECO:0000313" key="1">
    <source>
        <dbReference type="EMBL" id="TWT51740.1"/>
    </source>
</evidence>
<comment type="caution">
    <text evidence="1">The sequence shown here is derived from an EMBL/GenBank/DDBJ whole genome shotgun (WGS) entry which is preliminary data.</text>
</comment>
<dbReference type="PROSITE" id="PS51257">
    <property type="entry name" value="PROKAR_LIPOPROTEIN"/>
    <property type="match status" value="1"/>
</dbReference>
<sequence length="169" mass="18497">MRSETCCTTRCTWRCSSRCTMQRLCMLWVVSVSCLPPVTWCRGFSTRDARFKTRLHCNCCIEYGHSGSLRSPSYPFHGRSIHAAFPAIPMQPASQPALLLSDSCCSAPAVGSTATAALGHGPSKSRPPDVGVCCGMFVVCSADFDEQEPSWTPQLFMPPNARRQGRTLS</sequence>
<dbReference type="Proteomes" id="UP000317243">
    <property type="component" value="Unassembled WGS sequence"/>
</dbReference>
<evidence type="ECO:0000313" key="2">
    <source>
        <dbReference type="Proteomes" id="UP000317243"/>
    </source>
</evidence>
<gene>
    <name evidence="1" type="ORF">KOR42_34270</name>
</gene>